<proteinExistence type="inferred from homology"/>
<evidence type="ECO:0000313" key="3">
    <source>
        <dbReference type="Proteomes" id="UP001497525"/>
    </source>
</evidence>
<reference evidence="2" key="1">
    <citation type="submission" date="2024-06" db="EMBL/GenBank/DDBJ databases">
        <authorList>
            <person name="Liu X."/>
            <person name="Lenzi L."/>
            <person name="Haldenby T S."/>
            <person name="Uol C."/>
        </authorList>
    </citation>
    <scope>NUCLEOTIDE SEQUENCE</scope>
</reference>
<protein>
    <submittedName>
        <fullName evidence="2">Uncharacterized protein</fullName>
    </submittedName>
</protein>
<name>A0AAV2TLP3_CALDB</name>
<dbReference type="PANTHER" id="PTHR46449">
    <property type="entry name" value="ZGC:158260"/>
    <property type="match status" value="1"/>
</dbReference>
<evidence type="ECO:0000256" key="1">
    <source>
        <dbReference type="ARBA" id="ARBA00005277"/>
    </source>
</evidence>
<dbReference type="GO" id="GO:0045815">
    <property type="term" value="P:transcription initiation-coupled chromatin remodeling"/>
    <property type="evidence" value="ECO:0007669"/>
    <property type="project" value="TreeGrafter"/>
</dbReference>
<dbReference type="PANTHER" id="PTHR46449:SF5">
    <property type="entry name" value="FAMILY WITH SEQUENCE SIMILARITY 47 MEMBER E"/>
    <property type="match status" value="1"/>
</dbReference>
<dbReference type="Proteomes" id="UP001497525">
    <property type="component" value="Unassembled WGS sequence"/>
</dbReference>
<organism evidence="2 3">
    <name type="scientific">Calicophoron daubneyi</name>
    <name type="common">Rumen fluke</name>
    <name type="synonym">Paramphistomum daubneyi</name>
    <dbReference type="NCBI Taxonomy" id="300641"/>
    <lineage>
        <taxon>Eukaryota</taxon>
        <taxon>Metazoa</taxon>
        <taxon>Spiralia</taxon>
        <taxon>Lophotrochozoa</taxon>
        <taxon>Platyhelminthes</taxon>
        <taxon>Trematoda</taxon>
        <taxon>Digenea</taxon>
        <taxon>Plagiorchiida</taxon>
        <taxon>Pronocephalata</taxon>
        <taxon>Paramphistomoidea</taxon>
        <taxon>Paramphistomidae</taxon>
        <taxon>Calicophoron</taxon>
    </lineage>
</organism>
<dbReference type="EMBL" id="CAXLJL010000378">
    <property type="protein sequence ID" value="CAL5137159.1"/>
    <property type="molecule type" value="Genomic_DNA"/>
</dbReference>
<comment type="similarity">
    <text evidence="1">Belongs to the FAM47 family.</text>
</comment>
<dbReference type="InterPro" id="IPR032743">
    <property type="entry name" value="FAM47"/>
</dbReference>
<sequence length="326" mass="37489">MLIVLFIPRLKNANGIGPVLFGEHVRKEQRGVRYVEPRNVNWIKQNKSKIKSLEEAFLKHPLHLFSYIQESLPTREFREALTLLDPNMTTPVPTPDTRTKNLDFVLSNYGNLRLAQRIKRTEYVDVKQPEIFIENPQLREDCNEYCKWIKELDNKEQDNPEATTIASLFAGIHEALPEISTPISVAELLSLPPELQQKSSEPPVSLTDKEPIGLTYGLSRQTKSKASRQAEQKFEKIHYGAWYIPAKLWTSSKLHQLSSEKPESVVGEKTELDNKVKAIDEKLIQTHGFKSFKEYIEAHGKRMPEFMKVSWEEISETEGKTMTSQA</sequence>
<dbReference type="GO" id="GO:0000785">
    <property type="term" value="C:chromatin"/>
    <property type="evidence" value="ECO:0007669"/>
    <property type="project" value="TreeGrafter"/>
</dbReference>
<gene>
    <name evidence="2" type="ORF">CDAUBV1_LOCUS11424</name>
</gene>
<comment type="caution">
    <text evidence="2">The sequence shown here is derived from an EMBL/GenBank/DDBJ whole genome shotgun (WGS) entry which is preliminary data.</text>
</comment>
<evidence type="ECO:0000313" key="2">
    <source>
        <dbReference type="EMBL" id="CAL5137159.1"/>
    </source>
</evidence>
<accession>A0AAV2TLP3</accession>
<dbReference type="AlphaFoldDB" id="A0AAV2TLP3"/>